<feature type="region of interest" description="Disordered" evidence="1">
    <location>
        <begin position="1"/>
        <end position="34"/>
    </location>
</feature>
<reference evidence="2" key="1">
    <citation type="submission" date="2020-12" db="EMBL/GenBank/DDBJ databases">
        <title>Metabolic potential, ecology and presence of endohyphal bacteria is reflected in genomic diversity of Mucoromycotina.</title>
        <authorList>
            <person name="Muszewska A."/>
            <person name="Okrasinska A."/>
            <person name="Steczkiewicz K."/>
            <person name="Drgas O."/>
            <person name="Orlowska M."/>
            <person name="Perlinska-Lenart U."/>
            <person name="Aleksandrzak-Piekarczyk T."/>
            <person name="Szatraj K."/>
            <person name="Zielenkiewicz U."/>
            <person name="Pilsyk S."/>
            <person name="Malc E."/>
            <person name="Mieczkowski P."/>
            <person name="Kruszewska J.S."/>
            <person name="Biernat P."/>
            <person name="Pawlowska J."/>
        </authorList>
    </citation>
    <scope>NUCLEOTIDE SEQUENCE</scope>
    <source>
        <strain evidence="2">CBS 226.32</strain>
    </source>
</reference>
<sequence length="490" mass="54928">MQEKHESGNYHLNNIRTTTLPQNISNSSTTDTTIIADSDTTNTTIITNNASSTKTLNNTTASPSSTKSETSTSNTTNSSSQPSSLAYVYDANSSSAPFKIREKSASSVTVVSSDSSISYWSNPLSNSNLQAHHLITPMKAIEIDRIPANVLQPQHHNHQLQQSMIADILNVDDNTNNLSFLSSSVPSESTTATSNTTATAYSSLLNSFQRVSSAPSSPTHRSRSQSLSTTTGEDSSLKHLLTNLINGETSYLDQIEDVKLVRRWVKLDGHIYLANFLLILINDGLCAVVVCKDDPDKNLNINPNSKMPLTNTRLVWKPTSLQVKRFKSSLKSCLSDFTTFLLTKEATHFTNLSFAVTYPGLVHFVHFDKSIMTAPCLVDLNDLDKNHELLHEVYGKYNTNITDRCKWVWPNEPTLKKLCNEMIHLGLCYRQDSRKSRALQESNDHEYYFLYQKAKHQELLAIYFSIIPPNRLWSMHQKLFNDIGQRVQII</sequence>
<feature type="region of interest" description="Disordered" evidence="1">
    <location>
        <begin position="211"/>
        <end position="232"/>
    </location>
</feature>
<evidence type="ECO:0000256" key="1">
    <source>
        <dbReference type="SAM" id="MobiDB-lite"/>
    </source>
</evidence>
<comment type="caution">
    <text evidence="2">The sequence shown here is derived from an EMBL/GenBank/DDBJ whole genome shotgun (WGS) entry which is preliminary data.</text>
</comment>
<protein>
    <submittedName>
        <fullName evidence="2">Uncharacterized protein</fullName>
    </submittedName>
</protein>
<accession>A0A8H7V8V1</accession>
<feature type="region of interest" description="Disordered" evidence="1">
    <location>
        <begin position="53"/>
        <end position="83"/>
    </location>
</feature>
<name>A0A8H7V8V1_9FUNG</name>
<feature type="compositionally biased region" description="Low complexity" evidence="1">
    <location>
        <begin position="23"/>
        <end position="34"/>
    </location>
</feature>
<dbReference type="EMBL" id="JAEPRC010000026">
    <property type="protein sequence ID" value="KAG2214461.1"/>
    <property type="molecule type" value="Genomic_DNA"/>
</dbReference>
<feature type="compositionally biased region" description="Polar residues" evidence="1">
    <location>
        <begin position="10"/>
        <end position="22"/>
    </location>
</feature>
<gene>
    <name evidence="2" type="ORF">INT46_007386</name>
</gene>
<dbReference type="OrthoDB" id="10255234at2759"/>
<evidence type="ECO:0000313" key="3">
    <source>
        <dbReference type="Proteomes" id="UP000650833"/>
    </source>
</evidence>
<keyword evidence="3" id="KW-1185">Reference proteome</keyword>
<proteinExistence type="predicted"/>
<dbReference type="AlphaFoldDB" id="A0A8H7V8V1"/>
<evidence type="ECO:0000313" key="2">
    <source>
        <dbReference type="EMBL" id="KAG2214461.1"/>
    </source>
</evidence>
<dbReference type="Proteomes" id="UP000650833">
    <property type="component" value="Unassembled WGS sequence"/>
</dbReference>
<organism evidence="2 3">
    <name type="scientific">Mucor plumbeus</name>
    <dbReference type="NCBI Taxonomy" id="97098"/>
    <lineage>
        <taxon>Eukaryota</taxon>
        <taxon>Fungi</taxon>
        <taxon>Fungi incertae sedis</taxon>
        <taxon>Mucoromycota</taxon>
        <taxon>Mucoromycotina</taxon>
        <taxon>Mucoromycetes</taxon>
        <taxon>Mucorales</taxon>
        <taxon>Mucorineae</taxon>
        <taxon>Mucoraceae</taxon>
        <taxon>Mucor</taxon>
    </lineage>
</organism>